<gene>
    <name evidence="5" type="ORF">CINCED_3A003638</name>
</gene>
<evidence type="ECO:0000259" key="4">
    <source>
        <dbReference type="PROSITE" id="PS50118"/>
    </source>
</evidence>
<reference evidence="5 6" key="1">
    <citation type="submission" date="2019-08" db="EMBL/GenBank/DDBJ databases">
        <authorList>
            <person name="Alioto T."/>
            <person name="Alioto T."/>
            <person name="Gomez Garrido J."/>
        </authorList>
    </citation>
    <scope>NUCLEOTIDE SEQUENCE [LARGE SCALE GENOMIC DNA]</scope>
</reference>
<dbReference type="InterPro" id="IPR050342">
    <property type="entry name" value="HMGB"/>
</dbReference>
<feature type="DNA-binding region" description="HMG box" evidence="2">
    <location>
        <begin position="48"/>
        <end position="115"/>
    </location>
</feature>
<evidence type="ECO:0000256" key="1">
    <source>
        <dbReference type="ARBA" id="ARBA00023125"/>
    </source>
</evidence>
<accession>A0A5E4MC09</accession>
<dbReference type="Gene3D" id="1.10.30.10">
    <property type="entry name" value="High mobility group box domain"/>
    <property type="match status" value="2"/>
</dbReference>
<name>A0A5E4MC09_9HEMI</name>
<keyword evidence="6" id="KW-1185">Reference proteome</keyword>
<dbReference type="EMBL" id="CABPRJ010000486">
    <property type="protein sequence ID" value="VVC29009.1"/>
    <property type="molecule type" value="Genomic_DNA"/>
</dbReference>
<dbReference type="SMART" id="SM00398">
    <property type="entry name" value="HMG"/>
    <property type="match status" value="2"/>
</dbReference>
<dbReference type="InterPro" id="IPR036910">
    <property type="entry name" value="HMG_box_dom_sf"/>
</dbReference>
<dbReference type="PROSITE" id="PS50118">
    <property type="entry name" value="HMG_BOX_2"/>
    <property type="match status" value="2"/>
</dbReference>
<feature type="domain" description="HMG box" evidence="4">
    <location>
        <begin position="48"/>
        <end position="115"/>
    </location>
</feature>
<dbReference type="PANTHER" id="PTHR48112:SF22">
    <property type="entry name" value="MITOCHONDRIAL TRANSCRIPTION FACTOR A, ISOFORM B"/>
    <property type="match status" value="1"/>
</dbReference>
<dbReference type="InterPro" id="IPR009071">
    <property type="entry name" value="HMG_box_dom"/>
</dbReference>
<protein>
    <submittedName>
        <fullName evidence="5">High mobility group box domain</fullName>
    </submittedName>
</protein>
<dbReference type="GO" id="GO:0005634">
    <property type="term" value="C:nucleus"/>
    <property type="evidence" value="ECO:0007669"/>
    <property type="project" value="UniProtKB-UniRule"/>
</dbReference>
<keyword evidence="3" id="KW-0175">Coiled coil</keyword>
<feature type="coiled-coil region" evidence="3">
    <location>
        <begin position="104"/>
        <end position="148"/>
    </location>
</feature>
<dbReference type="Pfam" id="PF00505">
    <property type="entry name" value="HMG_box"/>
    <property type="match status" value="2"/>
</dbReference>
<evidence type="ECO:0000256" key="2">
    <source>
        <dbReference type="PROSITE-ProRule" id="PRU00267"/>
    </source>
</evidence>
<evidence type="ECO:0000256" key="3">
    <source>
        <dbReference type="SAM" id="Coils"/>
    </source>
</evidence>
<evidence type="ECO:0000313" key="5">
    <source>
        <dbReference type="EMBL" id="VVC29009.1"/>
    </source>
</evidence>
<dbReference type="OrthoDB" id="5550281at2759"/>
<keyword evidence="1 2" id="KW-0238">DNA-binding</keyword>
<feature type="domain" description="HMG box" evidence="4">
    <location>
        <begin position="152"/>
        <end position="216"/>
    </location>
</feature>
<proteinExistence type="predicted"/>
<dbReference type="PANTHER" id="PTHR48112">
    <property type="entry name" value="HIGH MOBILITY GROUP PROTEIN DSP1"/>
    <property type="match status" value="1"/>
</dbReference>
<dbReference type="AlphaFoldDB" id="A0A5E4MC09"/>
<dbReference type="SUPFAM" id="SSF47095">
    <property type="entry name" value="HMG-box"/>
    <property type="match status" value="2"/>
</dbReference>
<dbReference type="GO" id="GO:0003677">
    <property type="term" value="F:DNA binding"/>
    <property type="evidence" value="ECO:0007669"/>
    <property type="project" value="UniProtKB-UniRule"/>
</dbReference>
<feature type="DNA-binding region" description="HMG box" evidence="2">
    <location>
        <begin position="152"/>
        <end position="216"/>
    </location>
</feature>
<sequence length="241" mass="28690">MSFKQFFTSNCRLIKTNQLFINRCSNSVLEIHIIGYAKKTVFNLPLKPKRPTPPFFQFIHEKKSEVIGEHNLRTKDTFRILSEMWKLFDVNTKEKMTEAYGKELVKYKENMKNYKESLTDEQKNELFRAKYEALEQKTKRKLKKELKELGKPRKPPTAYILFATEHLKYNRDEPVNKYMVTIAKKWKELDSDKKNKYLEEASDEIDKYNDALIKWEKDMIQAGRLDLVRNSSIINSSTDKN</sequence>
<dbReference type="Proteomes" id="UP000325440">
    <property type="component" value="Unassembled WGS sequence"/>
</dbReference>
<organism evidence="5 6">
    <name type="scientific">Cinara cedri</name>
    <dbReference type="NCBI Taxonomy" id="506608"/>
    <lineage>
        <taxon>Eukaryota</taxon>
        <taxon>Metazoa</taxon>
        <taxon>Ecdysozoa</taxon>
        <taxon>Arthropoda</taxon>
        <taxon>Hexapoda</taxon>
        <taxon>Insecta</taxon>
        <taxon>Pterygota</taxon>
        <taxon>Neoptera</taxon>
        <taxon>Paraneoptera</taxon>
        <taxon>Hemiptera</taxon>
        <taxon>Sternorrhyncha</taxon>
        <taxon>Aphidomorpha</taxon>
        <taxon>Aphidoidea</taxon>
        <taxon>Aphididae</taxon>
        <taxon>Lachninae</taxon>
        <taxon>Cinara</taxon>
    </lineage>
</organism>
<evidence type="ECO:0000313" key="6">
    <source>
        <dbReference type="Proteomes" id="UP000325440"/>
    </source>
</evidence>
<keyword evidence="2" id="KW-0539">Nucleus</keyword>